<name>A0A369J898_HYPMA</name>
<dbReference type="OrthoDB" id="3040327at2759"/>
<feature type="compositionally biased region" description="Basic and acidic residues" evidence="1">
    <location>
        <begin position="22"/>
        <end position="34"/>
    </location>
</feature>
<comment type="caution">
    <text evidence="2">The sequence shown here is derived from an EMBL/GenBank/DDBJ whole genome shotgun (WGS) entry which is preliminary data.</text>
</comment>
<sequence length="225" mass="24243">MDNHPTTVPPPDDGDRPNSPSNDHKKFLSTHPDHTTPPAETSQPLHYPCATFDVALASPLVTNSLLRDQSRDPFPDSFITSPSAPVQARTLEHREAGDSNLGHKHENTLARLDDYTRLVTALATNNADAKHLQPHFPSSPSVGRLSSLAVSPSSTCPSIIEVGANIKNCSPIPNPLPGVPIAGHSLIVDGIALSEHARHITDTGEIRGLCREYTDVDKNSPMKEQ</sequence>
<evidence type="ECO:0000313" key="3">
    <source>
        <dbReference type="Proteomes" id="UP000076154"/>
    </source>
</evidence>
<dbReference type="AlphaFoldDB" id="A0A369J898"/>
<protein>
    <submittedName>
        <fullName evidence="2">Uncharacterized protein</fullName>
    </submittedName>
</protein>
<evidence type="ECO:0000256" key="1">
    <source>
        <dbReference type="SAM" id="MobiDB-lite"/>
    </source>
</evidence>
<proteinExistence type="predicted"/>
<accession>A0A369J898</accession>
<evidence type="ECO:0000313" key="2">
    <source>
        <dbReference type="EMBL" id="RDB15943.1"/>
    </source>
</evidence>
<dbReference type="Proteomes" id="UP000076154">
    <property type="component" value="Unassembled WGS sequence"/>
</dbReference>
<gene>
    <name evidence="2" type="ORF">Hypma_003606</name>
</gene>
<organism evidence="2 3">
    <name type="scientific">Hypsizygus marmoreus</name>
    <name type="common">White beech mushroom</name>
    <name type="synonym">Agaricus marmoreus</name>
    <dbReference type="NCBI Taxonomy" id="39966"/>
    <lineage>
        <taxon>Eukaryota</taxon>
        <taxon>Fungi</taxon>
        <taxon>Dikarya</taxon>
        <taxon>Basidiomycota</taxon>
        <taxon>Agaricomycotina</taxon>
        <taxon>Agaricomycetes</taxon>
        <taxon>Agaricomycetidae</taxon>
        <taxon>Agaricales</taxon>
        <taxon>Tricholomatineae</taxon>
        <taxon>Lyophyllaceae</taxon>
        <taxon>Hypsizygus</taxon>
    </lineage>
</organism>
<reference evidence="2" key="1">
    <citation type="submission" date="2018-04" db="EMBL/GenBank/DDBJ databases">
        <title>Whole genome sequencing of Hypsizygus marmoreus.</title>
        <authorList>
            <person name="Choi I.-G."/>
            <person name="Min B."/>
            <person name="Kim J.-G."/>
            <person name="Kim S."/>
            <person name="Oh Y.-L."/>
            <person name="Kong W.-S."/>
            <person name="Park H."/>
            <person name="Jeong J."/>
            <person name="Song E.-S."/>
        </authorList>
    </citation>
    <scope>NUCLEOTIDE SEQUENCE [LARGE SCALE GENOMIC DNA]</scope>
    <source>
        <strain evidence="2">51987-8</strain>
    </source>
</reference>
<dbReference type="EMBL" id="LUEZ02000137">
    <property type="protein sequence ID" value="RDB15943.1"/>
    <property type="molecule type" value="Genomic_DNA"/>
</dbReference>
<dbReference type="InParanoid" id="A0A369J898"/>
<keyword evidence="3" id="KW-1185">Reference proteome</keyword>
<feature type="region of interest" description="Disordered" evidence="1">
    <location>
        <begin position="1"/>
        <end position="44"/>
    </location>
</feature>